<accession>A0A1B7XY68</accession>
<gene>
    <name evidence="5" type="ORF">CH63R_11387</name>
</gene>
<evidence type="ECO:0000313" key="5">
    <source>
        <dbReference type="EMBL" id="OBR04684.1"/>
    </source>
</evidence>
<comment type="caution">
    <text evidence="5">The sequence shown here is derived from an EMBL/GenBank/DDBJ whole genome shotgun (WGS) entry which is preliminary data.</text>
</comment>
<dbReference type="PANTHER" id="PTHR47990">
    <property type="entry name" value="2-OXOGLUTARATE (2OG) AND FE(II)-DEPENDENT OXYGENASE SUPERFAMILY PROTEIN-RELATED"/>
    <property type="match status" value="1"/>
</dbReference>
<proteinExistence type="inferred from homology"/>
<dbReference type="SUPFAM" id="SSF51197">
    <property type="entry name" value="Clavaminate synthase-like"/>
    <property type="match status" value="1"/>
</dbReference>
<dbReference type="KEGG" id="chig:CH63R_11387"/>
<feature type="domain" description="Isopenicillin N synthase-like Fe(2+) 2OG dioxygenase" evidence="3">
    <location>
        <begin position="246"/>
        <end position="339"/>
    </location>
</feature>
<sequence length="411" mass="46203">MACSRPGDPPTRQSNPGAGAADGLTSDGGDPDPISIMPSAVSPEAPPLPKWQRPENTKYELPWADIAVIDISKFDQPGGKKQLAEDLRQAVHETGFFGLINTGFTPEEVQRQYDIGQGFFRLPVEDKARPGNTCDFAKGNYFGYRSAHDKKMQGTDVLNNVESVNIAKFIPKYQDEPFHPFFEPFRAEIEDFSRRSLELASKVFTLFSIILELPEDYFSSRHAYGSPSEDHLRYMRYHPRALADDLKVANTWSRAHTDFGSLTLLWSQDVAGLQIKTAETGEWRHVPPVDDDGTGVVCNVGDTLEFWSAGYLKSTTHRVVRPPEDQAHLLRQGLFYFVRPGDDVDIKPAPSPLLRRLGLVREDAAGDEAPPVRGLQYVRERVRDYHDHNDYADKKGQKFRVGNLEIEDEAV</sequence>
<dbReference type="InterPro" id="IPR050231">
    <property type="entry name" value="Iron_ascorbate_oxido_reductase"/>
</dbReference>
<dbReference type="InterPro" id="IPR026992">
    <property type="entry name" value="DIOX_N"/>
</dbReference>
<organism evidence="5 6">
    <name type="scientific">Colletotrichum higginsianum (strain IMI 349063)</name>
    <name type="common">Crucifer anthracnose fungus</name>
    <dbReference type="NCBI Taxonomy" id="759273"/>
    <lineage>
        <taxon>Eukaryota</taxon>
        <taxon>Fungi</taxon>
        <taxon>Dikarya</taxon>
        <taxon>Ascomycota</taxon>
        <taxon>Pezizomycotina</taxon>
        <taxon>Sordariomycetes</taxon>
        <taxon>Hypocreomycetidae</taxon>
        <taxon>Glomerellales</taxon>
        <taxon>Glomerellaceae</taxon>
        <taxon>Colletotrichum</taxon>
        <taxon>Colletotrichum destructivum species complex</taxon>
    </lineage>
</organism>
<comment type="similarity">
    <text evidence="1">Belongs to the iron/ascorbate-dependent oxidoreductase family.</text>
</comment>
<evidence type="ECO:0000313" key="6">
    <source>
        <dbReference type="Proteomes" id="UP000092177"/>
    </source>
</evidence>
<evidence type="ECO:0000259" key="3">
    <source>
        <dbReference type="Pfam" id="PF03171"/>
    </source>
</evidence>
<dbReference type="InterPro" id="IPR044861">
    <property type="entry name" value="IPNS-like_FE2OG_OXY"/>
</dbReference>
<feature type="region of interest" description="Disordered" evidence="2">
    <location>
        <begin position="1"/>
        <end position="54"/>
    </location>
</feature>
<evidence type="ECO:0000256" key="1">
    <source>
        <dbReference type="ARBA" id="ARBA00008056"/>
    </source>
</evidence>
<dbReference type="InterPro" id="IPR027443">
    <property type="entry name" value="IPNS-like_sf"/>
</dbReference>
<dbReference type="GeneID" id="28870468"/>
<dbReference type="PRINTS" id="PR00682">
    <property type="entry name" value="IPNSYNTHASE"/>
</dbReference>
<reference evidence="6" key="1">
    <citation type="journal article" date="2017" name="BMC Genomics">
        <title>Gapless genome assembly of Colletotrichum higginsianum reveals chromosome structure and association of transposable elements with secondary metabolite gene clusters.</title>
        <authorList>
            <person name="Dallery J.-F."/>
            <person name="Lapalu N."/>
            <person name="Zampounis A."/>
            <person name="Pigne S."/>
            <person name="Luyten I."/>
            <person name="Amselem J."/>
            <person name="Wittenberg A.H.J."/>
            <person name="Zhou S."/>
            <person name="de Queiroz M.V."/>
            <person name="Robin G.P."/>
            <person name="Auger A."/>
            <person name="Hainaut M."/>
            <person name="Henrissat B."/>
            <person name="Kim K.-T."/>
            <person name="Lee Y.-H."/>
            <person name="Lespinet O."/>
            <person name="Schwartz D.C."/>
            <person name="Thon M.R."/>
            <person name="O'Connell R.J."/>
        </authorList>
    </citation>
    <scope>NUCLEOTIDE SEQUENCE [LARGE SCALE GENOMIC DNA]</scope>
    <source>
        <strain evidence="6">IMI 349063</strain>
    </source>
</reference>
<keyword evidence="6" id="KW-1185">Reference proteome</keyword>
<dbReference type="Pfam" id="PF03171">
    <property type="entry name" value="2OG-FeII_Oxy"/>
    <property type="match status" value="1"/>
</dbReference>
<dbReference type="Proteomes" id="UP000092177">
    <property type="component" value="Chromosome 8"/>
</dbReference>
<protein>
    <submittedName>
        <fullName evidence="5">2OG-Fe(II) oxygenase superfamily protein</fullName>
    </submittedName>
</protein>
<dbReference type="Gene3D" id="2.60.120.330">
    <property type="entry name" value="B-lactam Antibiotic, Isopenicillin N Synthase, Chain"/>
    <property type="match status" value="1"/>
</dbReference>
<dbReference type="OrthoDB" id="406156at2759"/>
<feature type="domain" description="Non-haem dioxygenase N-terminal" evidence="4">
    <location>
        <begin position="66"/>
        <end position="173"/>
    </location>
</feature>
<dbReference type="Pfam" id="PF14226">
    <property type="entry name" value="DIOX_N"/>
    <property type="match status" value="1"/>
</dbReference>
<name>A0A1B7XY68_COLHI</name>
<evidence type="ECO:0000259" key="4">
    <source>
        <dbReference type="Pfam" id="PF14226"/>
    </source>
</evidence>
<dbReference type="RefSeq" id="XP_018153202.1">
    <property type="nucleotide sequence ID" value="XM_018306361.1"/>
</dbReference>
<dbReference type="AlphaFoldDB" id="A0A1B7XY68"/>
<dbReference type="FunFam" id="2.60.120.330:FF:000040">
    <property type="entry name" value="Chromosome 21, whole genome shotgun sequence"/>
    <property type="match status" value="1"/>
</dbReference>
<dbReference type="EMBL" id="LTAN01000008">
    <property type="protein sequence ID" value="OBR04684.1"/>
    <property type="molecule type" value="Genomic_DNA"/>
</dbReference>
<evidence type="ECO:0000256" key="2">
    <source>
        <dbReference type="SAM" id="MobiDB-lite"/>
    </source>
</evidence>
<dbReference type="VEuPathDB" id="FungiDB:CH63R_11387"/>